<name>A0A919BXA4_STRFL</name>
<keyword evidence="9" id="KW-1133">Transmembrane helix</keyword>
<dbReference type="GO" id="GO:0000155">
    <property type="term" value="F:phosphorelay sensor kinase activity"/>
    <property type="evidence" value="ECO:0007669"/>
    <property type="project" value="InterPro"/>
</dbReference>
<evidence type="ECO:0000256" key="8">
    <source>
        <dbReference type="ARBA" id="ARBA00023012"/>
    </source>
</evidence>
<gene>
    <name evidence="11" type="ORF">GCM10017667_70760</name>
</gene>
<dbReference type="GeneID" id="95662183"/>
<dbReference type="RefSeq" id="WP_150233474.1">
    <property type="nucleotide sequence ID" value="NZ_BNBE01000004.1"/>
</dbReference>
<dbReference type="CDD" id="cd16917">
    <property type="entry name" value="HATPase_UhpB-NarQ-NarX-like"/>
    <property type="match status" value="1"/>
</dbReference>
<dbReference type="PANTHER" id="PTHR24421:SF10">
    <property type="entry name" value="NITRATE_NITRITE SENSOR PROTEIN NARQ"/>
    <property type="match status" value="1"/>
</dbReference>
<evidence type="ECO:0000256" key="7">
    <source>
        <dbReference type="ARBA" id="ARBA00022840"/>
    </source>
</evidence>
<evidence type="ECO:0000256" key="4">
    <source>
        <dbReference type="ARBA" id="ARBA00022679"/>
    </source>
</evidence>
<dbReference type="AlphaFoldDB" id="A0A919BXA4"/>
<keyword evidence="8" id="KW-0902">Two-component regulatory system</keyword>
<evidence type="ECO:0000313" key="11">
    <source>
        <dbReference type="EMBL" id="GHG24768.1"/>
    </source>
</evidence>
<dbReference type="PANTHER" id="PTHR24421">
    <property type="entry name" value="NITRATE/NITRITE SENSOR PROTEIN NARX-RELATED"/>
    <property type="match status" value="1"/>
</dbReference>
<dbReference type="Gene3D" id="1.20.5.1930">
    <property type="match status" value="1"/>
</dbReference>
<dbReference type="Pfam" id="PF02518">
    <property type="entry name" value="HATPase_c"/>
    <property type="match status" value="1"/>
</dbReference>
<keyword evidence="12" id="KW-1185">Reference proteome</keyword>
<keyword evidence="7" id="KW-0067">ATP-binding</keyword>
<evidence type="ECO:0000256" key="3">
    <source>
        <dbReference type="ARBA" id="ARBA00022553"/>
    </source>
</evidence>
<feature type="transmembrane region" description="Helical" evidence="9">
    <location>
        <begin position="63"/>
        <end position="80"/>
    </location>
</feature>
<keyword evidence="4" id="KW-0808">Transferase</keyword>
<dbReference type="InterPro" id="IPR011712">
    <property type="entry name" value="Sig_transdc_His_kin_sub3_dim/P"/>
</dbReference>
<evidence type="ECO:0000259" key="10">
    <source>
        <dbReference type="SMART" id="SM00387"/>
    </source>
</evidence>
<dbReference type="Pfam" id="PF07730">
    <property type="entry name" value="HisKA_3"/>
    <property type="match status" value="1"/>
</dbReference>
<evidence type="ECO:0000313" key="12">
    <source>
        <dbReference type="Proteomes" id="UP000632849"/>
    </source>
</evidence>
<keyword evidence="3" id="KW-0597">Phosphoprotein</keyword>
<evidence type="ECO:0000256" key="9">
    <source>
        <dbReference type="SAM" id="Phobius"/>
    </source>
</evidence>
<keyword evidence="5" id="KW-0547">Nucleotide-binding</keyword>
<dbReference type="InterPro" id="IPR036890">
    <property type="entry name" value="HATPase_C_sf"/>
</dbReference>
<dbReference type="Proteomes" id="UP000632849">
    <property type="component" value="Unassembled WGS sequence"/>
</dbReference>
<evidence type="ECO:0000256" key="6">
    <source>
        <dbReference type="ARBA" id="ARBA00022777"/>
    </source>
</evidence>
<reference evidence="11" key="2">
    <citation type="submission" date="2020-09" db="EMBL/GenBank/DDBJ databases">
        <authorList>
            <person name="Sun Q."/>
            <person name="Ohkuma M."/>
        </authorList>
    </citation>
    <scope>NUCLEOTIDE SEQUENCE</scope>
    <source>
        <strain evidence="11">JCM 4122</strain>
    </source>
</reference>
<evidence type="ECO:0000256" key="1">
    <source>
        <dbReference type="ARBA" id="ARBA00000085"/>
    </source>
</evidence>
<accession>A0A919BXA4</accession>
<organism evidence="11 12">
    <name type="scientific">Streptomyces filamentosus</name>
    <name type="common">Streptomyces roseosporus</name>
    <dbReference type="NCBI Taxonomy" id="67294"/>
    <lineage>
        <taxon>Bacteria</taxon>
        <taxon>Bacillati</taxon>
        <taxon>Actinomycetota</taxon>
        <taxon>Actinomycetes</taxon>
        <taxon>Kitasatosporales</taxon>
        <taxon>Streptomycetaceae</taxon>
        <taxon>Streptomyces</taxon>
    </lineage>
</organism>
<dbReference type="EC" id="2.7.13.3" evidence="2"/>
<dbReference type="GO" id="GO:0046983">
    <property type="term" value="F:protein dimerization activity"/>
    <property type="evidence" value="ECO:0007669"/>
    <property type="project" value="InterPro"/>
</dbReference>
<proteinExistence type="predicted"/>
<dbReference type="SMART" id="SM00387">
    <property type="entry name" value="HATPase_c"/>
    <property type="match status" value="1"/>
</dbReference>
<dbReference type="InterPro" id="IPR003594">
    <property type="entry name" value="HATPase_dom"/>
</dbReference>
<dbReference type="InterPro" id="IPR050482">
    <property type="entry name" value="Sensor_HK_TwoCompSys"/>
</dbReference>
<keyword evidence="9" id="KW-0812">Transmembrane</keyword>
<evidence type="ECO:0000256" key="5">
    <source>
        <dbReference type="ARBA" id="ARBA00022741"/>
    </source>
</evidence>
<comment type="catalytic activity">
    <reaction evidence="1">
        <text>ATP + protein L-histidine = ADP + protein N-phospho-L-histidine.</text>
        <dbReference type="EC" id="2.7.13.3"/>
    </reaction>
</comment>
<dbReference type="GO" id="GO:0016020">
    <property type="term" value="C:membrane"/>
    <property type="evidence" value="ECO:0007669"/>
    <property type="project" value="InterPro"/>
</dbReference>
<dbReference type="SUPFAM" id="SSF55874">
    <property type="entry name" value="ATPase domain of HSP90 chaperone/DNA topoisomerase II/histidine kinase"/>
    <property type="match status" value="1"/>
</dbReference>
<sequence>MEGREGTGPWSRQDGLVAVGAAAVDLVGFTVTSQMDRGHVPVAGCLIVVAAALFLLARRRAPLAVLAAVLAVNVSLGWFSSVGQHYGAATVVALYTAVHHHRPAIGAAAVAGCVAVLQFVHPGVAGPSGYECAANVASGLFVAGAAVAVRRWQHDAARHRRLLAERAVADERRRIARELHDIVAHHLTTMQLLAGGARANLDRSPETAREALVTLEGSGRAALREMRHLLDVLRAGDEGDEGEATAPQPGVGDLDRLVEESRRAGLPTVLTTDGDPGALPPGVALAVFRIVQEALTNARKHAGRGARADVRIAFAAHEVRVDVTDVTDAPPPARPAVRPPGHGLMGMRERVALHGGTLRTGPEGGGFAVRARLPLPAGRQEAYA</sequence>
<feature type="domain" description="Histidine kinase/HSP90-like ATPase" evidence="10">
    <location>
        <begin position="282"/>
        <end position="377"/>
    </location>
</feature>
<comment type="caution">
    <text evidence="11">The sequence shown here is derived from an EMBL/GenBank/DDBJ whole genome shotgun (WGS) entry which is preliminary data.</text>
</comment>
<dbReference type="EMBL" id="BNBE01000004">
    <property type="protein sequence ID" value="GHG24768.1"/>
    <property type="molecule type" value="Genomic_DNA"/>
</dbReference>
<protein>
    <recommendedName>
        <fullName evidence="2">histidine kinase</fullName>
        <ecNumber evidence="2">2.7.13.3</ecNumber>
    </recommendedName>
</protein>
<evidence type="ECO:0000256" key="2">
    <source>
        <dbReference type="ARBA" id="ARBA00012438"/>
    </source>
</evidence>
<keyword evidence="6" id="KW-0418">Kinase</keyword>
<keyword evidence="9" id="KW-0472">Membrane</keyword>
<dbReference type="Gene3D" id="3.30.565.10">
    <property type="entry name" value="Histidine kinase-like ATPase, C-terminal domain"/>
    <property type="match status" value="1"/>
</dbReference>
<dbReference type="GO" id="GO:0005524">
    <property type="term" value="F:ATP binding"/>
    <property type="evidence" value="ECO:0007669"/>
    <property type="project" value="UniProtKB-KW"/>
</dbReference>
<feature type="transmembrane region" description="Helical" evidence="9">
    <location>
        <begin position="38"/>
        <end position="56"/>
    </location>
</feature>
<reference evidence="11" key="1">
    <citation type="journal article" date="2014" name="Int. J. Syst. Evol. Microbiol.">
        <title>Complete genome sequence of Corynebacterium casei LMG S-19264T (=DSM 44701T), isolated from a smear-ripened cheese.</title>
        <authorList>
            <consortium name="US DOE Joint Genome Institute (JGI-PGF)"/>
            <person name="Walter F."/>
            <person name="Albersmeier A."/>
            <person name="Kalinowski J."/>
            <person name="Ruckert C."/>
        </authorList>
    </citation>
    <scope>NUCLEOTIDE SEQUENCE</scope>
    <source>
        <strain evidence="11">JCM 4122</strain>
    </source>
</reference>